<keyword evidence="1" id="KW-0175">Coiled coil</keyword>
<dbReference type="AlphaFoldDB" id="M0N9F3"/>
<organism evidence="2 3">
    <name type="scientific">Halococcus salifodinae DSM 8989</name>
    <dbReference type="NCBI Taxonomy" id="1227456"/>
    <lineage>
        <taxon>Archaea</taxon>
        <taxon>Methanobacteriati</taxon>
        <taxon>Methanobacteriota</taxon>
        <taxon>Stenosarchaea group</taxon>
        <taxon>Halobacteria</taxon>
        <taxon>Halobacteriales</taxon>
        <taxon>Halococcaceae</taxon>
        <taxon>Halococcus</taxon>
    </lineage>
</organism>
<dbReference type="Gene3D" id="1.20.5.340">
    <property type="match status" value="1"/>
</dbReference>
<evidence type="ECO:0000313" key="3">
    <source>
        <dbReference type="Proteomes" id="UP000011625"/>
    </source>
</evidence>
<accession>M0N9F3</accession>
<feature type="coiled-coil region" evidence="1">
    <location>
        <begin position="30"/>
        <end position="64"/>
    </location>
</feature>
<evidence type="ECO:0000313" key="2">
    <source>
        <dbReference type="EMBL" id="EMA53739.1"/>
    </source>
</evidence>
<dbReference type="Proteomes" id="UP000011625">
    <property type="component" value="Unassembled WGS sequence"/>
</dbReference>
<proteinExistence type="predicted"/>
<dbReference type="EMBL" id="AOME01000050">
    <property type="protein sequence ID" value="EMA53739.1"/>
    <property type="molecule type" value="Genomic_DNA"/>
</dbReference>
<name>M0N9F3_9EURY</name>
<protein>
    <submittedName>
        <fullName evidence="2">Uncharacterized protein</fullName>
    </submittedName>
</protein>
<sequence length="69" mass="7706">MLVASVYRFTDLGEDLANELGGASDAGVTVSQLVDRIDKQEETIENLENEVDKLQQRYNALADYVEDLD</sequence>
<comment type="caution">
    <text evidence="2">The sequence shown here is derived from an EMBL/GenBank/DDBJ whole genome shotgun (WGS) entry which is preliminary data.</text>
</comment>
<reference evidence="2 3" key="1">
    <citation type="journal article" date="2014" name="PLoS Genet.">
        <title>Phylogenetically driven sequencing of extremely halophilic archaea reveals strategies for static and dynamic osmo-response.</title>
        <authorList>
            <person name="Becker E.A."/>
            <person name="Seitzer P.M."/>
            <person name="Tritt A."/>
            <person name="Larsen D."/>
            <person name="Krusor M."/>
            <person name="Yao A.I."/>
            <person name="Wu D."/>
            <person name="Madern D."/>
            <person name="Eisen J.A."/>
            <person name="Darling A.E."/>
            <person name="Facciotti M.T."/>
        </authorList>
    </citation>
    <scope>NUCLEOTIDE SEQUENCE [LARGE SCALE GENOMIC DNA]</scope>
    <source>
        <strain evidence="2 3">DSM 8989</strain>
    </source>
</reference>
<evidence type="ECO:0000256" key="1">
    <source>
        <dbReference type="SAM" id="Coils"/>
    </source>
</evidence>
<dbReference type="PATRIC" id="fig|1227456.3.peg.1502"/>
<keyword evidence="3" id="KW-1185">Reference proteome</keyword>
<gene>
    <name evidence="2" type="ORF">C450_07517</name>
</gene>